<dbReference type="Pfam" id="PF13557">
    <property type="entry name" value="Phenol_MetA_deg"/>
    <property type="match status" value="1"/>
</dbReference>
<dbReference type="PATRIC" id="fig|512763.3.peg.3436"/>
<dbReference type="AlphaFoldDB" id="A0A0P0CKR4"/>
<dbReference type="STRING" id="512763.DC20_15630"/>
<evidence type="ECO:0008006" key="3">
    <source>
        <dbReference type="Google" id="ProtNLM"/>
    </source>
</evidence>
<proteinExistence type="predicted"/>
<dbReference type="InterPro" id="IPR025737">
    <property type="entry name" value="FApF"/>
</dbReference>
<dbReference type="Proteomes" id="UP000061382">
    <property type="component" value="Chromosome"/>
</dbReference>
<gene>
    <name evidence="1" type="ORF">DC20_15630</name>
</gene>
<evidence type="ECO:0000313" key="1">
    <source>
        <dbReference type="EMBL" id="ALJ00140.1"/>
    </source>
</evidence>
<evidence type="ECO:0000313" key="2">
    <source>
        <dbReference type="Proteomes" id="UP000061382"/>
    </source>
</evidence>
<reference evidence="1 2" key="1">
    <citation type="submission" date="2015-08" db="EMBL/GenBank/DDBJ databases">
        <title>Complete genome sequence of Rufibacter tibetensis strain 1351t, a radiation-resistant bacterium from tibet plateau.</title>
        <authorList>
            <person name="Dai J."/>
        </authorList>
    </citation>
    <scope>NUCLEOTIDE SEQUENCE [LARGE SCALE GENOMIC DNA]</scope>
    <source>
        <strain evidence="1 2">1351</strain>
    </source>
</reference>
<dbReference type="KEGG" id="rti:DC20_15630"/>
<keyword evidence="2" id="KW-1185">Reference proteome</keyword>
<sequence length="249" mass="27694">MIQFSALAQETDPEFETDRPTLTEASSTVPRGFFQLETGFQYQKRTLDGLENKQWLYPQALLRIGVFKAAELRLEATFRREDYRVGDALLQRDRGLSTVRVGTKINILEAEGAVPEVSVLAMLEVPWGADAFEPRRVAPEAMLLFTNELSEKVKLQYNAGFRREPDEGEMENKLQFSLALSGKLSDKVTLSAEFFGEKPKGSPAENVIDGSIQFLVLPYVQLDAIVGTGVSSQAPELFVGGGLSFRLPR</sequence>
<protein>
    <recommendedName>
        <fullName evidence="3">Transporter</fullName>
    </recommendedName>
</protein>
<dbReference type="EMBL" id="CP012643">
    <property type="protein sequence ID" value="ALJ00140.1"/>
    <property type="molecule type" value="Genomic_DNA"/>
</dbReference>
<accession>A0A0P0CKR4</accession>
<organism evidence="1 2">
    <name type="scientific">Rufibacter tibetensis</name>
    <dbReference type="NCBI Taxonomy" id="512763"/>
    <lineage>
        <taxon>Bacteria</taxon>
        <taxon>Pseudomonadati</taxon>
        <taxon>Bacteroidota</taxon>
        <taxon>Cytophagia</taxon>
        <taxon>Cytophagales</taxon>
        <taxon>Hymenobacteraceae</taxon>
        <taxon>Rufibacter</taxon>
    </lineage>
</organism>
<name>A0A0P0CKR4_9BACT</name>